<feature type="domain" description="G" evidence="2">
    <location>
        <begin position="59"/>
        <end position="172"/>
    </location>
</feature>
<feature type="transmembrane region" description="Helical" evidence="1">
    <location>
        <begin position="425"/>
        <end position="450"/>
    </location>
</feature>
<gene>
    <name evidence="3" type="ORF">ABCQ75_04060</name>
</gene>
<accession>A0ABU9WXB4</accession>
<dbReference type="Proteomes" id="UP001422074">
    <property type="component" value="Unassembled WGS sequence"/>
</dbReference>
<name>A0ABU9WXB4_9MICC</name>
<organism evidence="3 4">
    <name type="scientific">Sinomonas halotolerans</name>
    <dbReference type="NCBI Taxonomy" id="1644133"/>
    <lineage>
        <taxon>Bacteria</taxon>
        <taxon>Bacillati</taxon>
        <taxon>Actinomycetota</taxon>
        <taxon>Actinomycetes</taxon>
        <taxon>Micrococcales</taxon>
        <taxon>Micrococcaceae</taxon>
        <taxon>Sinomonas</taxon>
    </lineage>
</organism>
<dbReference type="RefSeq" id="WP_345883223.1">
    <property type="nucleotide sequence ID" value="NZ_JBDFRB010000002.1"/>
</dbReference>
<dbReference type="InterPro" id="IPR027417">
    <property type="entry name" value="P-loop_NTPase"/>
</dbReference>
<evidence type="ECO:0000259" key="2">
    <source>
        <dbReference type="Pfam" id="PF01926"/>
    </source>
</evidence>
<keyword evidence="1" id="KW-1133">Transmembrane helix</keyword>
<protein>
    <submittedName>
        <fullName evidence="3">GTPase</fullName>
    </submittedName>
</protein>
<dbReference type="PANTHER" id="PTHR42698">
    <property type="entry name" value="GTPASE ERA"/>
    <property type="match status" value="1"/>
</dbReference>
<sequence>MSRHRGKRSASVLGERLDALNEARGLAEGVLPPEVLEGAYRVLDRASSRRSLSAAHTVVGFFGATGSGKSSLFNAVLGAPVATAAARRPTTSEPLAAVWGTEGSDALLDWLGVGRRHAAAPVEGFADDATGLILLDLPDFDSTALEHRDVVERMVGMVDVMVWVLDPQKYADDALHTGYLRRFGGHGAVTLAVLNQTDRLAAAELPPVVESLSSLLASEGLARVPLIAASAATGAGVGEVRAAIARVAASRRAATERLEADVASTAAELAEASGTGRPAGVRGDASKRLAAELAEAANVPLVVDAVRASYRREAGRRTGWPVTRWLGRFGCDPLQRLGLRPVEDAPHVHRTSLPAETAAGRARTDAAVRAFADAASEGAPGPWRAAIRAAARDGREGLPDALDQAVASTDLGARRRSWWWGLANVLQWLALVTALGGAAWLGVLALLGYLQLPVPAAPRVEDWPVPTLMIAGGGLLGIVLGLALAPVAALGARRRAARARRRLAEAVRAVAEREVAAPVVEQVARCEAFSAALARARG</sequence>
<dbReference type="SUPFAM" id="SSF52540">
    <property type="entry name" value="P-loop containing nucleoside triphosphate hydrolases"/>
    <property type="match status" value="1"/>
</dbReference>
<dbReference type="InterPro" id="IPR006073">
    <property type="entry name" value="GTP-bd"/>
</dbReference>
<evidence type="ECO:0000256" key="1">
    <source>
        <dbReference type="SAM" id="Phobius"/>
    </source>
</evidence>
<reference evidence="3 4" key="1">
    <citation type="submission" date="2024-05" db="EMBL/GenBank/DDBJ databases">
        <title>Sinomonas sp. nov., isolated from a waste landfill.</title>
        <authorList>
            <person name="Zhao Y."/>
        </authorList>
    </citation>
    <scope>NUCLEOTIDE SEQUENCE [LARGE SCALE GENOMIC DNA]</scope>
    <source>
        <strain evidence="3 4">CCTCC AB2014300</strain>
    </source>
</reference>
<dbReference type="PANTHER" id="PTHR42698:SF1">
    <property type="entry name" value="GTPASE ERA, MITOCHONDRIAL"/>
    <property type="match status" value="1"/>
</dbReference>
<dbReference type="Pfam" id="PF01926">
    <property type="entry name" value="MMR_HSR1"/>
    <property type="match status" value="1"/>
</dbReference>
<proteinExistence type="predicted"/>
<dbReference type="EMBL" id="JBDFRB010000002">
    <property type="protein sequence ID" value="MEN2743711.1"/>
    <property type="molecule type" value="Genomic_DNA"/>
</dbReference>
<evidence type="ECO:0000313" key="3">
    <source>
        <dbReference type="EMBL" id="MEN2743711.1"/>
    </source>
</evidence>
<evidence type="ECO:0000313" key="4">
    <source>
        <dbReference type="Proteomes" id="UP001422074"/>
    </source>
</evidence>
<comment type="caution">
    <text evidence="3">The sequence shown here is derived from an EMBL/GenBank/DDBJ whole genome shotgun (WGS) entry which is preliminary data.</text>
</comment>
<dbReference type="Gene3D" id="3.40.50.300">
    <property type="entry name" value="P-loop containing nucleotide triphosphate hydrolases"/>
    <property type="match status" value="1"/>
</dbReference>
<feature type="transmembrane region" description="Helical" evidence="1">
    <location>
        <begin position="470"/>
        <end position="492"/>
    </location>
</feature>
<keyword evidence="1" id="KW-0472">Membrane</keyword>
<keyword evidence="1" id="KW-0812">Transmembrane</keyword>
<dbReference type="InterPro" id="IPR005662">
    <property type="entry name" value="GTPase_Era-like"/>
</dbReference>
<keyword evidence="4" id="KW-1185">Reference proteome</keyword>